<protein>
    <submittedName>
        <fullName evidence="1">Uncharacterized protein</fullName>
    </submittedName>
</protein>
<evidence type="ECO:0000313" key="1">
    <source>
        <dbReference type="EMBL" id="CAJ2634503.1"/>
    </source>
</evidence>
<dbReference type="Proteomes" id="UP001177021">
    <property type="component" value="Unassembled WGS sequence"/>
</dbReference>
<reference evidence="1" key="1">
    <citation type="submission" date="2023-10" db="EMBL/GenBank/DDBJ databases">
        <authorList>
            <person name="Rodriguez Cubillos JULIANA M."/>
            <person name="De Vega J."/>
        </authorList>
    </citation>
    <scope>NUCLEOTIDE SEQUENCE</scope>
</reference>
<comment type="caution">
    <text evidence="1">The sequence shown here is derived from an EMBL/GenBank/DDBJ whole genome shotgun (WGS) entry which is preliminary data.</text>
</comment>
<gene>
    <name evidence="1" type="ORF">MILVUS5_LOCUS5386</name>
</gene>
<evidence type="ECO:0000313" key="2">
    <source>
        <dbReference type="Proteomes" id="UP001177021"/>
    </source>
</evidence>
<organism evidence="1 2">
    <name type="scientific">Trifolium pratense</name>
    <name type="common">Red clover</name>
    <dbReference type="NCBI Taxonomy" id="57577"/>
    <lineage>
        <taxon>Eukaryota</taxon>
        <taxon>Viridiplantae</taxon>
        <taxon>Streptophyta</taxon>
        <taxon>Embryophyta</taxon>
        <taxon>Tracheophyta</taxon>
        <taxon>Spermatophyta</taxon>
        <taxon>Magnoliopsida</taxon>
        <taxon>eudicotyledons</taxon>
        <taxon>Gunneridae</taxon>
        <taxon>Pentapetalae</taxon>
        <taxon>rosids</taxon>
        <taxon>fabids</taxon>
        <taxon>Fabales</taxon>
        <taxon>Fabaceae</taxon>
        <taxon>Papilionoideae</taxon>
        <taxon>50 kb inversion clade</taxon>
        <taxon>NPAAA clade</taxon>
        <taxon>Hologalegina</taxon>
        <taxon>IRL clade</taxon>
        <taxon>Trifolieae</taxon>
        <taxon>Trifolium</taxon>
    </lineage>
</organism>
<proteinExistence type="predicted"/>
<accession>A0ACB0IPS8</accession>
<name>A0ACB0IPS8_TRIPR</name>
<keyword evidence="2" id="KW-1185">Reference proteome</keyword>
<sequence length="378" mass="43835">METKNTLPYLSHELIIQILLRLPVKSLIRFKGVCKSWLSLISDPHFTNSHFQTTAETHSRRIMFISYSPPLQTRFIDYEPSIHQHTASASLNLNFTPFESYPHIQIIGSCRGFILFDCYCKQIHDYIIYIWNPSTGFHKKLPLSPFSFSYDSYAQNFSGFGYDRLTDDYLLVSLCLDQNISNISQHLVFFSFRDNTWKEIKGTHFPYENFSYVDPQVGSLYNEAIHWLAFHHDLQTYVIVAFDLMERKLLDMHLPVNFDREIHNCGLWVFGEFLSLWAMDIDNDTVEIWVMKEYKMHSSWTKTLVLPTNGLPVKYFIPLCTAKSGDIIGTDGGTGWAKYNDKGHLLDHSDYNDSHGFQAEMYIESLLSLPGPADNEQA</sequence>
<dbReference type="EMBL" id="CASHSV030000002">
    <property type="protein sequence ID" value="CAJ2634503.1"/>
    <property type="molecule type" value="Genomic_DNA"/>
</dbReference>